<protein>
    <submittedName>
        <fullName evidence="2">Uncharacterized protein</fullName>
    </submittedName>
</protein>
<evidence type="ECO:0000313" key="3">
    <source>
        <dbReference type="Proteomes" id="UP000294689"/>
    </source>
</evidence>
<evidence type="ECO:0000256" key="1">
    <source>
        <dbReference type="SAM" id="Phobius"/>
    </source>
</evidence>
<keyword evidence="3" id="KW-1185">Reference proteome</keyword>
<name>A0A4R7Q5U3_9FLAO</name>
<keyword evidence="1" id="KW-1133">Transmembrane helix</keyword>
<gene>
    <name evidence="2" type="ORF">BXY82_0336</name>
</gene>
<feature type="transmembrane region" description="Helical" evidence="1">
    <location>
        <begin position="77"/>
        <end position="93"/>
    </location>
</feature>
<organism evidence="2 3">
    <name type="scientific">Gelidibacter sediminis</name>
    <dbReference type="NCBI Taxonomy" id="1608710"/>
    <lineage>
        <taxon>Bacteria</taxon>
        <taxon>Pseudomonadati</taxon>
        <taxon>Bacteroidota</taxon>
        <taxon>Flavobacteriia</taxon>
        <taxon>Flavobacteriales</taxon>
        <taxon>Flavobacteriaceae</taxon>
        <taxon>Gelidibacter</taxon>
    </lineage>
</organism>
<reference evidence="2 3" key="1">
    <citation type="submission" date="2019-03" db="EMBL/GenBank/DDBJ databases">
        <title>Genomic Encyclopedia of Archaeal and Bacterial Type Strains, Phase II (KMG-II): from individual species to whole genera.</title>
        <authorList>
            <person name="Goeker M."/>
        </authorList>
    </citation>
    <scope>NUCLEOTIDE SEQUENCE [LARGE SCALE GENOMIC DNA]</scope>
    <source>
        <strain evidence="2 3">DSM 28135</strain>
    </source>
</reference>
<feature type="transmembrane region" description="Helical" evidence="1">
    <location>
        <begin position="7"/>
        <end position="29"/>
    </location>
</feature>
<dbReference type="Proteomes" id="UP000294689">
    <property type="component" value="Unassembled WGS sequence"/>
</dbReference>
<dbReference type="RefSeq" id="WP_133756438.1">
    <property type="nucleotide sequence ID" value="NZ_SOBW01000007.1"/>
</dbReference>
<dbReference type="OrthoDB" id="1362378at2"/>
<sequence>MIKKELFIGFLVGLIANTIGFIIAIFIFGNGQDITTAFNQSLAQGFFSKLVSMGAILNLVAFFMFLKVKRDYRARGVIFATIVITIVTFLVNYN</sequence>
<keyword evidence="1" id="KW-0472">Membrane</keyword>
<comment type="caution">
    <text evidence="2">The sequence shown here is derived from an EMBL/GenBank/DDBJ whole genome shotgun (WGS) entry which is preliminary data.</text>
</comment>
<feature type="transmembrane region" description="Helical" evidence="1">
    <location>
        <begin position="41"/>
        <end position="65"/>
    </location>
</feature>
<proteinExistence type="predicted"/>
<keyword evidence="1" id="KW-0812">Transmembrane</keyword>
<evidence type="ECO:0000313" key="2">
    <source>
        <dbReference type="EMBL" id="TDU42933.1"/>
    </source>
</evidence>
<accession>A0A4R7Q5U3</accession>
<dbReference type="AlphaFoldDB" id="A0A4R7Q5U3"/>
<dbReference type="EMBL" id="SOBW01000007">
    <property type="protein sequence ID" value="TDU42933.1"/>
    <property type="molecule type" value="Genomic_DNA"/>
</dbReference>